<comment type="caution">
    <text evidence="1">The sequence shown here is derived from an EMBL/GenBank/DDBJ whole genome shotgun (WGS) entry which is preliminary data.</text>
</comment>
<protein>
    <submittedName>
        <fullName evidence="1">Plasmid maintenance system killer protein</fullName>
    </submittedName>
</protein>
<evidence type="ECO:0000313" key="2">
    <source>
        <dbReference type="Proteomes" id="UP000070457"/>
    </source>
</evidence>
<dbReference type="AlphaFoldDB" id="A0A136LYZ0"/>
<gene>
    <name evidence="1" type="ORF">TR69_WS6001000886</name>
</gene>
<sequence>MQVEYASRKAEKTFNKYLNGTEFSSKIERRILELEAAQDLSQIDAIKSLQLHKLSGKRKGQMSIACKGSWKIVFIAKVDFTQYSEVTEIELLDFVDYH</sequence>
<dbReference type="Proteomes" id="UP000070457">
    <property type="component" value="Unassembled WGS sequence"/>
</dbReference>
<dbReference type="STRING" id="1617426.TR69_WS6001000886"/>
<dbReference type="Gene3D" id="3.30.2310.20">
    <property type="entry name" value="RelE-like"/>
    <property type="match status" value="1"/>
</dbReference>
<dbReference type="EMBL" id="JYNZ01000003">
    <property type="protein sequence ID" value="KXK26865.1"/>
    <property type="molecule type" value="Genomic_DNA"/>
</dbReference>
<proteinExistence type="predicted"/>
<organism evidence="1 2">
    <name type="scientific">candidate division WS6 bacterium OLB20</name>
    <dbReference type="NCBI Taxonomy" id="1617426"/>
    <lineage>
        <taxon>Bacteria</taxon>
        <taxon>Candidatus Dojkabacteria</taxon>
    </lineage>
</organism>
<reference evidence="1 2" key="1">
    <citation type="submission" date="2015-02" db="EMBL/GenBank/DDBJ databases">
        <title>Improved understanding of the partial-nitritation anammox process through 23 genomes representing the majority of the microbial community.</title>
        <authorList>
            <person name="Speth D.R."/>
            <person name="In T Zandt M."/>
            <person name="Guerrero Cruz S."/>
            <person name="Jetten M.S."/>
            <person name="Dutilh B.E."/>
        </authorList>
    </citation>
    <scope>NUCLEOTIDE SEQUENCE [LARGE SCALE GENOMIC DNA]</scope>
    <source>
        <strain evidence="1">OLB20</strain>
    </source>
</reference>
<name>A0A136LYZ0_9BACT</name>
<dbReference type="InterPro" id="IPR035093">
    <property type="entry name" value="RelE/ParE_toxin_dom_sf"/>
</dbReference>
<evidence type="ECO:0000313" key="1">
    <source>
        <dbReference type="EMBL" id="KXK26865.1"/>
    </source>
</evidence>
<accession>A0A136LYZ0</accession>